<dbReference type="Pfam" id="PF01494">
    <property type="entry name" value="FAD_binding_3"/>
    <property type="match status" value="1"/>
</dbReference>
<protein>
    <submittedName>
        <fullName evidence="3">FAD-binding monooxygenase</fullName>
    </submittedName>
</protein>
<evidence type="ECO:0000259" key="2">
    <source>
        <dbReference type="Pfam" id="PF01494"/>
    </source>
</evidence>
<dbReference type="EMBL" id="BNBE01000004">
    <property type="protein sequence ID" value="GHG29244.1"/>
    <property type="molecule type" value="Genomic_DNA"/>
</dbReference>
<evidence type="ECO:0000313" key="3">
    <source>
        <dbReference type="EMBL" id="GHG29244.1"/>
    </source>
</evidence>
<comment type="caution">
    <text evidence="3">The sequence shown here is derived from an EMBL/GenBank/DDBJ whole genome shotgun (WGS) entry which is preliminary data.</text>
</comment>
<keyword evidence="3" id="KW-0503">Monooxygenase</keyword>
<proteinExistence type="predicted"/>
<dbReference type="GO" id="GO:0071949">
    <property type="term" value="F:FAD binding"/>
    <property type="evidence" value="ECO:0007669"/>
    <property type="project" value="InterPro"/>
</dbReference>
<evidence type="ECO:0000256" key="1">
    <source>
        <dbReference type="SAM" id="MobiDB-lite"/>
    </source>
</evidence>
<dbReference type="InterPro" id="IPR036188">
    <property type="entry name" value="FAD/NAD-bd_sf"/>
</dbReference>
<reference evidence="3" key="2">
    <citation type="submission" date="2020-09" db="EMBL/GenBank/DDBJ databases">
        <authorList>
            <person name="Sun Q."/>
            <person name="Ohkuma M."/>
        </authorList>
    </citation>
    <scope>NUCLEOTIDE SEQUENCE</scope>
    <source>
        <strain evidence="3">JCM 4122</strain>
    </source>
</reference>
<dbReference type="GO" id="GO:0004497">
    <property type="term" value="F:monooxygenase activity"/>
    <property type="evidence" value="ECO:0007669"/>
    <property type="project" value="UniProtKB-KW"/>
</dbReference>
<dbReference type="PANTHER" id="PTHR46865:SF2">
    <property type="entry name" value="MONOOXYGENASE"/>
    <property type="match status" value="1"/>
</dbReference>
<dbReference type="Proteomes" id="UP000632849">
    <property type="component" value="Unassembled WGS sequence"/>
</dbReference>
<dbReference type="AlphaFoldDB" id="A0A919BYJ8"/>
<name>A0A919BYJ8_STRFL</name>
<dbReference type="SUPFAM" id="SSF51905">
    <property type="entry name" value="FAD/NAD(P)-binding domain"/>
    <property type="match status" value="1"/>
</dbReference>
<dbReference type="RefSeq" id="WP_190044861.1">
    <property type="nucleotide sequence ID" value="NZ_BNBE01000004.1"/>
</dbReference>
<dbReference type="InterPro" id="IPR051704">
    <property type="entry name" value="FAD_aromatic-hydroxylase"/>
</dbReference>
<evidence type="ECO:0000313" key="4">
    <source>
        <dbReference type="Proteomes" id="UP000632849"/>
    </source>
</evidence>
<feature type="compositionally biased region" description="Polar residues" evidence="1">
    <location>
        <begin position="214"/>
        <end position="223"/>
    </location>
</feature>
<feature type="domain" description="FAD-binding" evidence="2">
    <location>
        <begin position="5"/>
        <end position="321"/>
    </location>
</feature>
<dbReference type="InterPro" id="IPR002938">
    <property type="entry name" value="FAD-bd"/>
</dbReference>
<organism evidence="3 4">
    <name type="scientific">Streptomyces filamentosus</name>
    <name type="common">Streptomyces roseosporus</name>
    <dbReference type="NCBI Taxonomy" id="67294"/>
    <lineage>
        <taxon>Bacteria</taxon>
        <taxon>Bacillati</taxon>
        <taxon>Actinomycetota</taxon>
        <taxon>Actinomycetes</taxon>
        <taxon>Kitasatosporales</taxon>
        <taxon>Streptomycetaceae</taxon>
        <taxon>Streptomyces</taxon>
    </lineage>
</organism>
<feature type="region of interest" description="Disordered" evidence="1">
    <location>
        <begin position="208"/>
        <end position="230"/>
    </location>
</feature>
<accession>A0A919BYJ8</accession>
<dbReference type="Gene3D" id="3.50.50.60">
    <property type="entry name" value="FAD/NAD(P)-binding domain"/>
    <property type="match status" value="1"/>
</dbReference>
<gene>
    <name evidence="3" type="ORF">GCM10017667_78410</name>
</gene>
<reference evidence="3" key="1">
    <citation type="journal article" date="2014" name="Int. J. Syst. Evol. Microbiol.">
        <title>Complete genome sequence of Corynebacterium casei LMG S-19264T (=DSM 44701T), isolated from a smear-ripened cheese.</title>
        <authorList>
            <consortium name="US DOE Joint Genome Institute (JGI-PGF)"/>
            <person name="Walter F."/>
            <person name="Albersmeier A."/>
            <person name="Kalinowski J."/>
            <person name="Ruckert C."/>
        </authorList>
    </citation>
    <scope>NUCLEOTIDE SEQUENCE</scope>
    <source>
        <strain evidence="3">JCM 4122</strain>
    </source>
</reference>
<dbReference type="Gene3D" id="3.30.9.10">
    <property type="entry name" value="D-Amino Acid Oxidase, subunit A, domain 2"/>
    <property type="match status" value="1"/>
</dbReference>
<sequence>MTHRNVLIAGAGIAGPALAHWLKRHGMQATLVERAPAPREGGQTVDLRGAGRDVARRMGLEHTLRAHATREEGIRFVDAANRTRAAFTSGAFGGQGPIADLEILRADLSRILYEATHPHTEYLFGDEITQLSDTGKKVDVTFRNGPDRAFDLVIAADGARSRTRDLIFGDTTDIRPVGLTTAYFTIPREPSDGTWARWHNATQGRTATLRPDNRGTTRASLSYLSPPRGDERLAPDAQKQLLRRLFTGTGWEIPRILTAMDTADDFFLDSVIQVRMPSWSRGRIAVVGDAAYCASPLSGMGTSLALTGAYVLAGELAHHAHHGNAFARYEHILRPYITRAQHLPPGVPHIASPRTRAGIRALNTVLYAASRPRVAKALNRFLVPPADTFTLPPYGL</sequence>
<keyword evidence="4" id="KW-1185">Reference proteome</keyword>
<dbReference type="PANTHER" id="PTHR46865">
    <property type="entry name" value="OXIDOREDUCTASE-RELATED"/>
    <property type="match status" value="1"/>
</dbReference>
<dbReference type="PRINTS" id="PR00420">
    <property type="entry name" value="RNGMNOXGNASE"/>
</dbReference>
<keyword evidence="3" id="KW-0560">Oxidoreductase</keyword>